<evidence type="ECO:0000256" key="4">
    <source>
        <dbReference type="ARBA" id="ARBA00022679"/>
    </source>
</evidence>
<dbReference type="KEGG" id="rcu:8268035"/>
<dbReference type="FunFam" id="3.40.50.2000:FF:000027">
    <property type="entry name" value="Glycosyltransferase"/>
    <property type="match status" value="1"/>
</dbReference>
<evidence type="ECO:0000313" key="9">
    <source>
        <dbReference type="EMBL" id="EEF32258.1"/>
    </source>
</evidence>
<dbReference type="GO" id="GO:0080043">
    <property type="term" value="F:quercetin 3-O-glucosyltransferase activity"/>
    <property type="evidence" value="ECO:0000318"/>
    <property type="project" value="GO_Central"/>
</dbReference>
<dbReference type="eggNOG" id="KOG1192">
    <property type="taxonomic scope" value="Eukaryota"/>
</dbReference>
<evidence type="ECO:0000256" key="1">
    <source>
        <dbReference type="ARBA" id="ARBA00004935"/>
    </source>
</evidence>
<comment type="similarity">
    <text evidence="2 6">Belongs to the UDP-glycosyltransferase family.</text>
</comment>
<keyword evidence="10" id="KW-1185">Reference proteome</keyword>
<keyword evidence="3 6" id="KW-0328">Glycosyltransferase</keyword>
<dbReference type="InterPro" id="IPR035595">
    <property type="entry name" value="UDP_glycos_trans_CS"/>
</dbReference>
<comment type="catalytic activity">
    <reaction evidence="5">
        <text>an anthocyanidin + UDP-alpha-D-glucose + H(+) = an anthocyanidin 3-O-beta-D-glucoside + UDP</text>
        <dbReference type="Rhea" id="RHEA:20093"/>
        <dbReference type="ChEBI" id="CHEBI:15378"/>
        <dbReference type="ChEBI" id="CHEBI:16307"/>
        <dbReference type="ChEBI" id="CHEBI:58223"/>
        <dbReference type="ChEBI" id="CHEBI:58885"/>
        <dbReference type="ChEBI" id="CHEBI:143576"/>
        <dbReference type="EC" id="2.4.1.115"/>
    </reaction>
</comment>
<dbReference type="Pfam" id="PF00201">
    <property type="entry name" value="UDPGT"/>
    <property type="match status" value="1"/>
</dbReference>
<dbReference type="UniPathway" id="UPA00009"/>
<dbReference type="PANTHER" id="PTHR11926">
    <property type="entry name" value="GLUCOSYL/GLUCURONOSYL TRANSFERASES"/>
    <property type="match status" value="1"/>
</dbReference>
<evidence type="ECO:0000313" key="10">
    <source>
        <dbReference type="Proteomes" id="UP000008311"/>
    </source>
</evidence>
<dbReference type="SUPFAM" id="SSF53756">
    <property type="entry name" value="UDP-Glycosyltransferase/glycogen phosphorylase"/>
    <property type="match status" value="1"/>
</dbReference>
<reference evidence="10" key="1">
    <citation type="journal article" date="2010" name="Nat. Biotechnol.">
        <title>Draft genome sequence of the oilseed species Ricinus communis.</title>
        <authorList>
            <person name="Chan A.P."/>
            <person name="Crabtree J."/>
            <person name="Zhao Q."/>
            <person name="Lorenzi H."/>
            <person name="Orvis J."/>
            <person name="Puiu D."/>
            <person name="Melake-Berhan A."/>
            <person name="Jones K.M."/>
            <person name="Redman J."/>
            <person name="Chen G."/>
            <person name="Cahoon E.B."/>
            <person name="Gedil M."/>
            <person name="Stanke M."/>
            <person name="Haas B.J."/>
            <person name="Wortman J.R."/>
            <person name="Fraser-Liggett C.M."/>
            <person name="Ravel J."/>
            <person name="Rabinowicz P.D."/>
        </authorList>
    </citation>
    <scope>NUCLEOTIDE SEQUENCE [LARGE SCALE GENOMIC DNA]</scope>
    <source>
        <strain evidence="10">cv. Hale</strain>
    </source>
</reference>
<dbReference type="PROSITE" id="PS00375">
    <property type="entry name" value="UDPGT"/>
    <property type="match status" value="1"/>
</dbReference>
<organism evidence="9 10">
    <name type="scientific">Ricinus communis</name>
    <name type="common">Castor bean</name>
    <dbReference type="NCBI Taxonomy" id="3988"/>
    <lineage>
        <taxon>Eukaryota</taxon>
        <taxon>Viridiplantae</taxon>
        <taxon>Streptophyta</taxon>
        <taxon>Embryophyta</taxon>
        <taxon>Tracheophyta</taxon>
        <taxon>Spermatophyta</taxon>
        <taxon>Magnoliopsida</taxon>
        <taxon>eudicotyledons</taxon>
        <taxon>Gunneridae</taxon>
        <taxon>Pentapetalae</taxon>
        <taxon>rosids</taxon>
        <taxon>fabids</taxon>
        <taxon>Malpighiales</taxon>
        <taxon>Euphorbiaceae</taxon>
        <taxon>Acalyphoideae</taxon>
        <taxon>Acalypheae</taxon>
        <taxon>Ricinus</taxon>
    </lineage>
</organism>
<evidence type="ECO:0000256" key="6">
    <source>
        <dbReference type="RuleBase" id="RU003718"/>
    </source>
</evidence>
<dbReference type="EC" id="2.4.1.-" evidence="7"/>
<dbReference type="Proteomes" id="UP000008311">
    <property type="component" value="Unassembled WGS sequence"/>
</dbReference>
<dbReference type="AlphaFoldDB" id="B9SVU5"/>
<accession>B9SVU5</accession>
<dbReference type="FunFam" id="3.40.50.2000:FF:000065">
    <property type="entry name" value="Glycosyltransferase"/>
    <property type="match status" value="1"/>
</dbReference>
<dbReference type="Pfam" id="PF26168">
    <property type="entry name" value="Glyco_transf_N"/>
    <property type="match status" value="1"/>
</dbReference>
<keyword evidence="4 6" id="KW-0808">Transferase</keyword>
<dbReference type="OrthoDB" id="5835829at2759"/>
<dbReference type="OMA" id="HERDREM"/>
<dbReference type="GO" id="GO:0080044">
    <property type="term" value="F:quercetin 7-O-glucosyltransferase activity"/>
    <property type="evidence" value="ECO:0000318"/>
    <property type="project" value="GO_Central"/>
</dbReference>
<dbReference type="CDD" id="cd03784">
    <property type="entry name" value="GT1_Gtf-like"/>
    <property type="match status" value="1"/>
</dbReference>
<dbReference type="InterPro" id="IPR002213">
    <property type="entry name" value="UDP_glucos_trans"/>
</dbReference>
<evidence type="ECO:0000256" key="7">
    <source>
        <dbReference type="RuleBase" id="RU362057"/>
    </source>
</evidence>
<feature type="domain" description="Glycosyltransferase N-terminal" evidence="8">
    <location>
        <begin position="13"/>
        <end position="142"/>
    </location>
</feature>
<evidence type="ECO:0000256" key="5">
    <source>
        <dbReference type="ARBA" id="ARBA00047606"/>
    </source>
</evidence>
<sequence length="484" mass="54277">MASKTVADKPHAVVIPLPFQSHIKAMLKLAKVLFFRGFYITFVNTEFNHNRFLRARGHNSLDGLPDFQFETIPDSVPPSDPDAYQDIASVFDSVRKNFLQPFLELVAKLNTASSSRNVPPVTCIVADGFTSTFTVTAAQELALPLFLFFTISAASFMGIKQYSALKVKGITPLKDESQLENGYLDSIVEWIPGMKGVRLRDLPSFFQTTDPNDIIFNFCMESAEFAAKATAIGVHTFDALETDVLTALSSIFPRVYAIGPLQLHLDQIQEKSLDSVGYNLLKEQAECLSWLKSFGPKSVVYVNFGSTTLMTQEQLNEFGMGLANSKHPFLWIIRRDLVIGDSAILPPEFYKDTKERSLIAQWCSQEEVLNHPSIGGFLTHSGWGSTIESLSAGVPMLCWPFFADQQTNCRYSCNEWSVGMEIDKNVKRDEVEKLVRELMEGERGKEIRNKAMEWKYLAEEATRPNGSSSMNLNKLVKEVLLSKD</sequence>
<evidence type="ECO:0000256" key="2">
    <source>
        <dbReference type="ARBA" id="ARBA00009995"/>
    </source>
</evidence>
<dbReference type="InterPro" id="IPR058980">
    <property type="entry name" value="Glyco_transf_N"/>
</dbReference>
<dbReference type="InParanoid" id="B9SVU5"/>
<dbReference type="GO" id="GO:0009718">
    <property type="term" value="P:anthocyanin-containing compound biosynthetic process"/>
    <property type="evidence" value="ECO:0007669"/>
    <property type="project" value="UniProtKB-UniPathway"/>
</dbReference>
<gene>
    <name evidence="9" type="ORF">RCOM_0127380</name>
</gene>
<dbReference type="Gene3D" id="3.40.50.2000">
    <property type="entry name" value="Glycogen Phosphorylase B"/>
    <property type="match status" value="2"/>
</dbReference>
<name>B9SVU5_RICCO</name>
<dbReference type="GO" id="GO:0047213">
    <property type="term" value="F:anthocyanidin 3-O-glucosyltransferase activity"/>
    <property type="evidence" value="ECO:0007669"/>
    <property type="project" value="UniProtKB-EC"/>
</dbReference>
<protein>
    <recommendedName>
        <fullName evidence="7">Glycosyltransferase</fullName>
        <ecNumber evidence="7">2.4.1.-</ecNumber>
    </recommendedName>
</protein>
<evidence type="ECO:0000259" key="8">
    <source>
        <dbReference type="Pfam" id="PF26168"/>
    </source>
</evidence>
<dbReference type="GO" id="GO:0005737">
    <property type="term" value="C:cytoplasm"/>
    <property type="evidence" value="ECO:0000318"/>
    <property type="project" value="GO_Central"/>
</dbReference>
<dbReference type="PANTHER" id="PTHR11926:SF1516">
    <property type="entry name" value="GLYCOSYLTRANSFERASE"/>
    <property type="match status" value="1"/>
</dbReference>
<evidence type="ECO:0000256" key="3">
    <source>
        <dbReference type="ARBA" id="ARBA00022676"/>
    </source>
</evidence>
<proteinExistence type="inferred from homology"/>
<comment type="pathway">
    <text evidence="1">Pigment biosynthesis; anthocyanin biosynthesis.</text>
</comment>
<dbReference type="EMBL" id="EQ974176">
    <property type="protein sequence ID" value="EEF32258.1"/>
    <property type="molecule type" value="Genomic_DNA"/>
</dbReference>